<organism evidence="2 3">
    <name type="scientific">Magnetospirillum fulvum</name>
    <name type="common">Rhodospirillum fulvum</name>
    <dbReference type="NCBI Taxonomy" id="1082"/>
    <lineage>
        <taxon>Bacteria</taxon>
        <taxon>Pseudomonadati</taxon>
        <taxon>Pseudomonadota</taxon>
        <taxon>Alphaproteobacteria</taxon>
        <taxon>Rhodospirillales</taxon>
        <taxon>Rhodospirillaceae</taxon>
        <taxon>Magnetospirillum</taxon>
    </lineage>
</organism>
<evidence type="ECO:0000256" key="1">
    <source>
        <dbReference type="SAM" id="MobiDB-lite"/>
    </source>
</evidence>
<evidence type="ECO:0000313" key="3">
    <source>
        <dbReference type="Proteomes" id="UP000182983"/>
    </source>
</evidence>
<dbReference type="EMBL" id="FNWO01000004">
    <property type="protein sequence ID" value="SEH31886.1"/>
    <property type="molecule type" value="Genomic_DNA"/>
</dbReference>
<dbReference type="InterPro" id="IPR010421">
    <property type="entry name" value="TrcR"/>
</dbReference>
<evidence type="ECO:0000313" key="2">
    <source>
        <dbReference type="EMBL" id="SEH31886.1"/>
    </source>
</evidence>
<dbReference type="RefSeq" id="WP_074766446.1">
    <property type="nucleotide sequence ID" value="NZ_FNWO01000004.1"/>
</dbReference>
<dbReference type="AlphaFoldDB" id="A0A1H6H8S1"/>
<feature type="compositionally biased region" description="Low complexity" evidence="1">
    <location>
        <begin position="174"/>
        <end position="186"/>
    </location>
</feature>
<evidence type="ECO:0008006" key="4">
    <source>
        <dbReference type="Google" id="ProtNLM"/>
    </source>
</evidence>
<accession>A0A1H6H8S1</accession>
<reference evidence="3" key="1">
    <citation type="submission" date="2016-10" db="EMBL/GenBank/DDBJ databases">
        <authorList>
            <person name="Varghese N."/>
            <person name="Submissions S."/>
        </authorList>
    </citation>
    <scope>NUCLEOTIDE SEQUENCE [LARGE SCALE GENOMIC DNA]</scope>
    <source>
        <strain evidence="3">DSM 13234</strain>
    </source>
</reference>
<name>A0A1H6H8S1_MAGFU</name>
<gene>
    <name evidence="2" type="ORF">SAMN04244559_01143</name>
</gene>
<sequence>MALPLMPKATAVWLVENTALTFEQIADFCGLHPLEVQAIADGEVAAGIVGLDPVANGQVTRSEIERCEINPDGRLKLTVTDIPQPRSKPKGARYTPVSKRQDRPDAIAWIIKHHPELSDATISKLIGTTKQTILAVRDKTHWNATNIKPRNPVTLGMCTENDLEKAVALSGRARPVAPAAEPAPNRSVGYDEV</sequence>
<dbReference type="OrthoDB" id="9789843at2"/>
<protein>
    <recommendedName>
        <fullName evidence="4">Cytoplasmic protein</fullName>
    </recommendedName>
</protein>
<dbReference type="Pfam" id="PF06242">
    <property type="entry name" value="TrcR"/>
    <property type="match status" value="1"/>
</dbReference>
<keyword evidence="3" id="KW-1185">Reference proteome</keyword>
<proteinExistence type="predicted"/>
<dbReference type="Proteomes" id="UP000182983">
    <property type="component" value="Unassembled WGS sequence"/>
</dbReference>
<feature type="region of interest" description="Disordered" evidence="1">
    <location>
        <begin position="174"/>
        <end position="193"/>
    </location>
</feature>